<dbReference type="OrthoDB" id="9813147at2"/>
<keyword evidence="4" id="KW-1185">Reference proteome</keyword>
<proteinExistence type="inferred from homology"/>
<dbReference type="SUPFAM" id="SSF54211">
    <property type="entry name" value="Ribosomal protein S5 domain 2-like"/>
    <property type="match status" value="1"/>
</dbReference>
<reference evidence="3 4" key="1">
    <citation type="submission" date="2018-07" db="EMBL/GenBank/DDBJ databases">
        <title>Genomic Encyclopedia of Type Strains, Phase III (KMG-III): the genomes of soil and plant-associated and newly described type strains.</title>
        <authorList>
            <person name="Whitman W."/>
        </authorList>
    </citation>
    <scope>NUCLEOTIDE SEQUENCE [LARGE SCALE GENOMIC DNA]</scope>
    <source>
        <strain evidence="3 4">CECT 8236</strain>
    </source>
</reference>
<feature type="domain" description="AAA+ ATPase" evidence="2">
    <location>
        <begin position="218"/>
        <end position="404"/>
    </location>
</feature>
<dbReference type="GO" id="GO:0005524">
    <property type="term" value="F:ATP binding"/>
    <property type="evidence" value="ECO:0007669"/>
    <property type="project" value="InterPro"/>
</dbReference>
<comment type="similarity">
    <text evidence="1">Belongs to the Mg-chelatase subunits D/I family. ComM subfamily.</text>
</comment>
<evidence type="ECO:0000256" key="1">
    <source>
        <dbReference type="ARBA" id="ARBA00006354"/>
    </source>
</evidence>
<comment type="caution">
    <text evidence="3">The sequence shown here is derived from an EMBL/GenBank/DDBJ whole genome shotgun (WGS) entry which is preliminary data.</text>
</comment>
<accession>A0A3D9IVZ6</accession>
<dbReference type="InterPro" id="IPR000523">
    <property type="entry name" value="Mg_chelatse_chII-like_cat_dom"/>
</dbReference>
<organism evidence="3 4">
    <name type="scientific">Cohnella lupini</name>
    <dbReference type="NCBI Taxonomy" id="1294267"/>
    <lineage>
        <taxon>Bacteria</taxon>
        <taxon>Bacillati</taxon>
        <taxon>Bacillota</taxon>
        <taxon>Bacilli</taxon>
        <taxon>Bacillales</taxon>
        <taxon>Paenibacillaceae</taxon>
        <taxon>Cohnella</taxon>
    </lineage>
</organism>
<dbReference type="InterPro" id="IPR014721">
    <property type="entry name" value="Ribsml_uS5_D2-typ_fold_subgr"/>
</dbReference>
<dbReference type="InterPro" id="IPR020568">
    <property type="entry name" value="Ribosomal_Su5_D2-typ_SF"/>
</dbReference>
<dbReference type="InterPro" id="IPR003593">
    <property type="entry name" value="AAA+_ATPase"/>
</dbReference>
<dbReference type="Pfam" id="PF01078">
    <property type="entry name" value="Mg_chelatase"/>
    <property type="match status" value="1"/>
</dbReference>
<protein>
    <submittedName>
        <fullName evidence="3">Magnesium chelatase family protein</fullName>
    </submittedName>
</protein>
<dbReference type="Gene3D" id="3.40.50.300">
    <property type="entry name" value="P-loop containing nucleotide triphosphate hydrolases"/>
    <property type="match status" value="1"/>
</dbReference>
<sequence>MYVKLLSASVLGVEGRFIEIEVDICSGLPQVSVVGLPDSAVRESVERVRAAIKNGGMKFPMDRITINLAPADLRKEGSAFDLAIAAGILCASGQVDAGLLEDTLFIGELSLNGTVRNVPGVLPMTELARRAGIRRVVVPHSSVVEASLISGIDVFGISSLAEWIHGFVDDPKIDAESIASRGANLNPQLSAPQEAELDLADVIGQEQGKRALIIAASGMHNLLFVGPPGTGKTMLCRRLPTVMPPLTDEEALSVTKIFSVCGKLGQLRSGLIRRRTFRAPHHTISQAGLIGGGSIPKPGEVTLAHHGILFLDEMPEFSRMCLEALRQPLEDREVTIGRARGVCRFPARFMLAASMNPCPCGFNGGGIHDRPCTCTPIAIARYRARMSGPLADRLDLQVELPRQTVRATSESGMSSSQAREIVLEAAYRQKSRYAKHGIQWNSQLQGPLLKKYAKLSSDAEMLLQQVFEQLGLSFRAHDRILKMSRTIADLADRESIRSEDVAEAIGYRCLDQAVE</sequence>
<dbReference type="Proteomes" id="UP000256869">
    <property type="component" value="Unassembled WGS sequence"/>
</dbReference>
<dbReference type="InterPro" id="IPR004482">
    <property type="entry name" value="Mg_chelat-rel"/>
</dbReference>
<dbReference type="InterPro" id="IPR025158">
    <property type="entry name" value="Mg_chelat-rel_C"/>
</dbReference>
<dbReference type="InterPro" id="IPR027417">
    <property type="entry name" value="P-loop_NTPase"/>
</dbReference>
<dbReference type="RefSeq" id="WP_115990962.1">
    <property type="nucleotide sequence ID" value="NZ_QRDY01000001.1"/>
</dbReference>
<dbReference type="Pfam" id="PF13541">
    <property type="entry name" value="ChlI"/>
    <property type="match status" value="1"/>
</dbReference>
<evidence type="ECO:0000313" key="3">
    <source>
        <dbReference type="EMBL" id="RED66008.1"/>
    </source>
</evidence>
<dbReference type="Gene3D" id="3.30.230.10">
    <property type="match status" value="1"/>
</dbReference>
<dbReference type="EMBL" id="QRDY01000001">
    <property type="protein sequence ID" value="RED66008.1"/>
    <property type="molecule type" value="Genomic_DNA"/>
</dbReference>
<dbReference type="PANTHER" id="PTHR32039">
    <property type="entry name" value="MAGNESIUM-CHELATASE SUBUNIT CHLI"/>
    <property type="match status" value="1"/>
</dbReference>
<dbReference type="Pfam" id="PF13335">
    <property type="entry name" value="Mg_chelatase_C"/>
    <property type="match status" value="1"/>
</dbReference>
<dbReference type="NCBIfam" id="TIGR00368">
    <property type="entry name" value="YifB family Mg chelatase-like AAA ATPase"/>
    <property type="match status" value="1"/>
</dbReference>
<dbReference type="AlphaFoldDB" id="A0A3D9IVZ6"/>
<dbReference type="InterPro" id="IPR045006">
    <property type="entry name" value="CHLI-like"/>
</dbReference>
<dbReference type="CDD" id="cd00009">
    <property type="entry name" value="AAA"/>
    <property type="match status" value="1"/>
</dbReference>
<name>A0A3D9IVZ6_9BACL</name>
<dbReference type="PANTHER" id="PTHR32039:SF7">
    <property type="entry name" value="COMPETENCE PROTEIN COMM"/>
    <property type="match status" value="1"/>
</dbReference>
<dbReference type="SUPFAM" id="SSF52540">
    <property type="entry name" value="P-loop containing nucleoside triphosphate hydrolases"/>
    <property type="match status" value="1"/>
</dbReference>
<evidence type="ECO:0000259" key="2">
    <source>
        <dbReference type="SMART" id="SM00382"/>
    </source>
</evidence>
<evidence type="ECO:0000313" key="4">
    <source>
        <dbReference type="Proteomes" id="UP000256869"/>
    </source>
</evidence>
<gene>
    <name evidence="3" type="ORF">DFP95_101506</name>
</gene>
<dbReference type="SMART" id="SM00382">
    <property type="entry name" value="AAA"/>
    <property type="match status" value="1"/>
</dbReference>